<dbReference type="EMBL" id="AP019297">
    <property type="protein sequence ID" value="BBG95205.1"/>
    <property type="molecule type" value="Genomic_DNA"/>
</dbReference>
<dbReference type="PANTHER" id="PTHR46633:SF6">
    <property type="entry name" value="TRANSCRIPTION FACTOR MYC_MYB N-TERMINAL DOMAIN-CONTAINING PROTEIN"/>
    <property type="match status" value="1"/>
</dbReference>
<gene>
    <name evidence="4" type="ORF">Prudu_003688</name>
</gene>
<evidence type="ECO:0000256" key="1">
    <source>
        <dbReference type="ARBA" id="ARBA00023015"/>
    </source>
</evidence>
<protein>
    <submittedName>
        <fullName evidence="4">Serine/threonine-protein kinase With No Lysine-related protein</fullName>
    </submittedName>
</protein>
<accession>A0A4Y1QTP4</accession>
<name>A0A4Y1QTP4_PRUDU</name>
<evidence type="ECO:0000313" key="4">
    <source>
        <dbReference type="EMBL" id="BBG95205.1"/>
    </source>
</evidence>
<keyword evidence="1" id="KW-0805">Transcription regulation</keyword>
<reference evidence="4" key="1">
    <citation type="journal article" date="2019" name="Science">
        <title>Mutation of a bHLH transcription factor allowed almond domestication.</title>
        <authorList>
            <person name="Sanchez-Perez R."/>
            <person name="Pavan S."/>
            <person name="Mazzeo R."/>
            <person name="Moldovan C."/>
            <person name="Aiese Cigliano R."/>
            <person name="Del Cueto J."/>
            <person name="Ricciardi F."/>
            <person name="Lotti C."/>
            <person name="Ricciardi L."/>
            <person name="Dicenta F."/>
            <person name="Lopez-Marques R.L."/>
            <person name="Lindberg Moller B."/>
        </authorList>
    </citation>
    <scope>NUCLEOTIDE SEQUENCE</scope>
</reference>
<organism evidence="4">
    <name type="scientific">Prunus dulcis</name>
    <name type="common">Almond</name>
    <name type="synonym">Amygdalus dulcis</name>
    <dbReference type="NCBI Taxonomy" id="3755"/>
    <lineage>
        <taxon>Eukaryota</taxon>
        <taxon>Viridiplantae</taxon>
        <taxon>Streptophyta</taxon>
        <taxon>Embryophyta</taxon>
        <taxon>Tracheophyta</taxon>
        <taxon>Spermatophyta</taxon>
        <taxon>Magnoliopsida</taxon>
        <taxon>eudicotyledons</taxon>
        <taxon>Gunneridae</taxon>
        <taxon>Pentapetalae</taxon>
        <taxon>rosids</taxon>
        <taxon>fabids</taxon>
        <taxon>Rosales</taxon>
        <taxon>Rosaceae</taxon>
        <taxon>Amygdaloideae</taxon>
        <taxon>Amygdaleae</taxon>
        <taxon>Prunus</taxon>
    </lineage>
</organism>
<feature type="domain" description="Transcription factor MYC/MYB N-terminal" evidence="3">
    <location>
        <begin position="182"/>
        <end position="276"/>
    </location>
</feature>
<dbReference type="InterPro" id="IPR025610">
    <property type="entry name" value="MYC/MYB_N"/>
</dbReference>
<sequence>MFWKLGTIDMPIQENRNPNMLHSMLESVLHVKSSIFVYSHFGWLVFYNTKSQKQQSYGDQCSPSCVFLHENTTQAYKLYAAKLTGPTMKPTQRATEQLHTLRSLCSGSDSSNSSKWVYAVFWRILPRNYPPPKWDYGGSALDRSKGNKRNWILVWEDGFCDFYECEQAGSGYIRGRFGADIFFKMSHEVYNYGEGLVGKVAADNSHKWVFRDTPNEGDPSLISSWNVTTEPQPRAWEFQFKSGIQTIALISVREGIIQLGSFDKILEDLNLVITIQRKISHLQSIPGVFAMQRPYLPIQHPYILKPNNQMIGGQETALSVYGKRQLTGVKRLFNEMADETQINFGWNNPQNGLAGSPHWPIPPLPPSISCSLGALLSKLPSVNFPSYNAAEAPDTAMLMNNNISNNNSSCADQTLKASGGIMKIESSCHLDVAQEEKHSSINPNLGLENGGGVDLGFGPVRKGKT</sequence>
<proteinExistence type="predicted"/>
<dbReference type="GO" id="GO:0016301">
    <property type="term" value="F:kinase activity"/>
    <property type="evidence" value="ECO:0007669"/>
    <property type="project" value="UniProtKB-KW"/>
</dbReference>
<dbReference type="PANTHER" id="PTHR46633">
    <property type="entry name" value="TRANSCRIPTION FACTOR MYC/MYB-RELATED"/>
    <property type="match status" value="1"/>
</dbReference>
<dbReference type="AlphaFoldDB" id="A0A4Y1QTP4"/>
<evidence type="ECO:0000259" key="3">
    <source>
        <dbReference type="Pfam" id="PF14215"/>
    </source>
</evidence>
<keyword evidence="4" id="KW-0808">Transferase</keyword>
<keyword evidence="2" id="KW-0804">Transcription</keyword>
<evidence type="ECO:0000256" key="2">
    <source>
        <dbReference type="ARBA" id="ARBA00023163"/>
    </source>
</evidence>
<keyword evidence="4" id="KW-0418">Kinase</keyword>
<dbReference type="Pfam" id="PF14215">
    <property type="entry name" value="bHLH-MYC_N"/>
    <property type="match status" value="1"/>
</dbReference>